<dbReference type="GO" id="GO:0050660">
    <property type="term" value="F:flavin adenine dinucleotide binding"/>
    <property type="evidence" value="ECO:0007669"/>
    <property type="project" value="InterPro"/>
</dbReference>
<dbReference type="InterPro" id="IPR002550">
    <property type="entry name" value="CNNM"/>
</dbReference>
<evidence type="ECO:0000256" key="4">
    <source>
        <dbReference type="ARBA" id="ARBA00022989"/>
    </source>
</evidence>
<evidence type="ECO:0000259" key="10">
    <source>
        <dbReference type="PROSITE" id="PS51371"/>
    </source>
</evidence>
<accession>A0A7L4UQB8</accession>
<dbReference type="Gene3D" id="3.10.580.10">
    <property type="entry name" value="CBS-domain"/>
    <property type="match status" value="1"/>
</dbReference>
<feature type="domain" description="CBS" evidence="10">
    <location>
        <begin position="281"/>
        <end position="338"/>
    </location>
</feature>
<evidence type="ECO:0000256" key="7">
    <source>
        <dbReference type="PROSITE-ProRule" id="PRU00703"/>
    </source>
</evidence>
<keyword evidence="13" id="KW-1185">Reference proteome</keyword>
<comment type="caution">
    <text evidence="12">The sequence shown here is derived from an EMBL/GenBank/DDBJ whole genome shotgun (WGS) entry which is preliminary data.</text>
</comment>
<dbReference type="AlphaFoldDB" id="A0A7L4UQB8"/>
<feature type="transmembrane region" description="Helical" evidence="9">
    <location>
        <begin position="95"/>
        <end position="116"/>
    </location>
</feature>
<dbReference type="SMART" id="SM01091">
    <property type="entry name" value="CorC_HlyC"/>
    <property type="match status" value="1"/>
</dbReference>
<feature type="transmembrane region" description="Helical" evidence="9">
    <location>
        <begin position="128"/>
        <end position="147"/>
    </location>
</feature>
<dbReference type="PROSITE" id="PS51846">
    <property type="entry name" value="CNNM"/>
    <property type="match status" value="1"/>
</dbReference>
<evidence type="ECO:0000259" key="11">
    <source>
        <dbReference type="PROSITE" id="PS51846"/>
    </source>
</evidence>
<name>A0A7L4UQB8_BALHA</name>
<evidence type="ECO:0000256" key="6">
    <source>
        <dbReference type="ARBA" id="ARBA00023136"/>
    </source>
</evidence>
<feature type="transmembrane region" description="Helical" evidence="9">
    <location>
        <begin position="6"/>
        <end position="26"/>
    </location>
</feature>
<dbReference type="Pfam" id="PF01595">
    <property type="entry name" value="CNNM"/>
    <property type="match status" value="1"/>
</dbReference>
<keyword evidence="4 8" id="KW-1133">Transmembrane helix</keyword>
<sequence>MVTTISIIICSILLSAFFSGMEVAFVSSNKLKLELIIKQETLTARILHLFYRNPTQYITTMVMGNIFALIVYGIYSSQFMVDQVFSDNFIRNFPHWVLVIQIIALAFIIILTAEFLPKILFSISPNKMLSILAIPGIIIYIILYPLAKLTMFFSFFVSRYILGDKSDNYKTEFVFGKIDLDTLIEEEVAEDNQEDEHSIESQDIKIFKNALDFSEIKIKECLIPRTEIAAVELSEDVETVKQLFIETGYARVIVFKESIDNIIGYVHSSVLFRNPKSIKAMVSDVPIVPESMPAQKVLRRLNEENKGIAVVVDEFGGTEGIVTLEDIMEEIFGEIEDEHDKNDLIEKKISDTEYIFSGRQEIDYLNDKYNLYLPNEDDYETIAGLILHIKEDIPKINEEIHINEYFSFKILEVTNTRIEKVQLSIKDQKNNE</sequence>
<dbReference type="PANTHER" id="PTHR22777">
    <property type="entry name" value="HEMOLYSIN-RELATED"/>
    <property type="match status" value="1"/>
</dbReference>
<dbReference type="InterPro" id="IPR036318">
    <property type="entry name" value="FAD-bd_PCMH-like_sf"/>
</dbReference>
<dbReference type="Gene3D" id="3.30.465.10">
    <property type="match status" value="1"/>
</dbReference>
<dbReference type="GO" id="GO:0005886">
    <property type="term" value="C:plasma membrane"/>
    <property type="evidence" value="ECO:0007669"/>
    <property type="project" value="TreeGrafter"/>
</dbReference>
<dbReference type="SUPFAM" id="SSF54631">
    <property type="entry name" value="CBS-domain pair"/>
    <property type="match status" value="1"/>
</dbReference>
<dbReference type="InterPro" id="IPR000644">
    <property type="entry name" value="CBS_dom"/>
</dbReference>
<organism evidence="12 13">
    <name type="scientific">Balneicella halophila</name>
    <dbReference type="NCBI Taxonomy" id="1537566"/>
    <lineage>
        <taxon>Bacteria</taxon>
        <taxon>Pseudomonadati</taxon>
        <taxon>Bacteroidota</taxon>
        <taxon>Bacteroidia</taxon>
        <taxon>Bacteroidales</taxon>
        <taxon>Balneicellaceae</taxon>
        <taxon>Balneicella</taxon>
    </lineage>
</organism>
<dbReference type="InterPro" id="IPR044751">
    <property type="entry name" value="Ion_transp-like_CBS"/>
</dbReference>
<evidence type="ECO:0000256" key="9">
    <source>
        <dbReference type="SAM" id="Phobius"/>
    </source>
</evidence>
<feature type="domain" description="CNNM transmembrane" evidence="11">
    <location>
        <begin position="1"/>
        <end position="198"/>
    </location>
</feature>
<keyword evidence="6 8" id="KW-0472">Membrane</keyword>
<evidence type="ECO:0000256" key="3">
    <source>
        <dbReference type="ARBA" id="ARBA00022737"/>
    </source>
</evidence>
<dbReference type="PROSITE" id="PS51371">
    <property type="entry name" value="CBS"/>
    <property type="match status" value="1"/>
</dbReference>
<keyword evidence="2 8" id="KW-0812">Transmembrane</keyword>
<dbReference type="InterPro" id="IPR016169">
    <property type="entry name" value="FAD-bd_PCMH_sub2"/>
</dbReference>
<comment type="subcellular location">
    <subcellularLocation>
        <location evidence="1">Membrane</location>
        <topology evidence="1">Multi-pass membrane protein</topology>
    </subcellularLocation>
</comment>
<dbReference type="PANTHER" id="PTHR22777:SF17">
    <property type="entry name" value="UPF0053 PROTEIN SLL0260"/>
    <property type="match status" value="1"/>
</dbReference>
<evidence type="ECO:0000256" key="5">
    <source>
        <dbReference type="ARBA" id="ARBA00023122"/>
    </source>
</evidence>
<evidence type="ECO:0000256" key="8">
    <source>
        <dbReference type="PROSITE-ProRule" id="PRU01193"/>
    </source>
</evidence>
<dbReference type="InterPro" id="IPR046342">
    <property type="entry name" value="CBS_dom_sf"/>
</dbReference>
<dbReference type="RefSeq" id="WP_116496348.1">
    <property type="nucleotide sequence ID" value="NZ_QENZ01000004.1"/>
</dbReference>
<feature type="transmembrane region" description="Helical" evidence="9">
    <location>
        <begin position="57"/>
        <end position="75"/>
    </location>
</feature>
<dbReference type="CDD" id="cd04590">
    <property type="entry name" value="CBS_pair_CorC_HlyC_assoc"/>
    <property type="match status" value="1"/>
</dbReference>
<keyword evidence="5 7" id="KW-0129">CBS domain</keyword>
<keyword evidence="3" id="KW-0677">Repeat</keyword>
<dbReference type="InterPro" id="IPR005170">
    <property type="entry name" value="Transptr-assoc_dom"/>
</dbReference>
<protein>
    <submittedName>
        <fullName evidence="12">CBS domain containing-hemolysin-like protein</fullName>
    </submittedName>
</protein>
<dbReference type="Proteomes" id="UP000251835">
    <property type="component" value="Unassembled WGS sequence"/>
</dbReference>
<dbReference type="Pfam" id="PF00571">
    <property type="entry name" value="CBS"/>
    <property type="match status" value="1"/>
</dbReference>
<dbReference type="EMBL" id="QENZ01000004">
    <property type="protein sequence ID" value="PVX50792.1"/>
    <property type="molecule type" value="Genomic_DNA"/>
</dbReference>
<evidence type="ECO:0000256" key="2">
    <source>
        <dbReference type="ARBA" id="ARBA00022692"/>
    </source>
</evidence>
<evidence type="ECO:0000313" key="13">
    <source>
        <dbReference type="Proteomes" id="UP000251835"/>
    </source>
</evidence>
<dbReference type="OrthoDB" id="9798188at2"/>
<dbReference type="Pfam" id="PF03471">
    <property type="entry name" value="CorC_HlyC"/>
    <property type="match status" value="1"/>
</dbReference>
<reference evidence="12 13" key="1">
    <citation type="submission" date="2018-05" db="EMBL/GenBank/DDBJ databases">
        <title>Genomic Encyclopedia of Type Strains, Phase IV (KMG-IV): sequencing the most valuable type-strain genomes for metagenomic binning, comparative biology and taxonomic classification.</title>
        <authorList>
            <person name="Goeker M."/>
        </authorList>
    </citation>
    <scope>NUCLEOTIDE SEQUENCE [LARGE SCALE GENOMIC DNA]</scope>
    <source>
        <strain evidence="12 13">DSM 28579</strain>
    </source>
</reference>
<dbReference type="SUPFAM" id="SSF56176">
    <property type="entry name" value="FAD-binding/transporter-associated domain-like"/>
    <property type="match status" value="1"/>
</dbReference>
<gene>
    <name evidence="12" type="ORF">C7377_1108</name>
</gene>
<proteinExistence type="predicted"/>
<evidence type="ECO:0000256" key="1">
    <source>
        <dbReference type="ARBA" id="ARBA00004141"/>
    </source>
</evidence>
<evidence type="ECO:0000313" key="12">
    <source>
        <dbReference type="EMBL" id="PVX50792.1"/>
    </source>
</evidence>